<gene>
    <name evidence="1" type="ORF">NCTC13098_05184</name>
</gene>
<dbReference type="EMBL" id="LR131271">
    <property type="protein sequence ID" value="VDR28797.1"/>
    <property type="molecule type" value="Genomic_DNA"/>
</dbReference>
<sequence>MKKSCQFYNLLFYNNQGGSCCTLSGLAKRNLHHNGALFWCVINMPNNKSIFNANTDGKTILL</sequence>
<organism evidence="1 2">
    <name type="scientific">Raoultella terrigena</name>
    <name type="common">Klebsiella terrigena</name>
    <dbReference type="NCBI Taxonomy" id="577"/>
    <lineage>
        <taxon>Bacteria</taxon>
        <taxon>Pseudomonadati</taxon>
        <taxon>Pseudomonadota</taxon>
        <taxon>Gammaproteobacteria</taxon>
        <taxon>Enterobacterales</taxon>
        <taxon>Enterobacteriaceae</taxon>
        <taxon>Klebsiella/Raoultella group</taxon>
        <taxon>Raoultella</taxon>
    </lineage>
</organism>
<dbReference type="AlphaFoldDB" id="A0A3P8K096"/>
<dbReference type="Proteomes" id="UP000274346">
    <property type="component" value="Chromosome"/>
</dbReference>
<reference evidence="1 2" key="1">
    <citation type="submission" date="2018-12" db="EMBL/GenBank/DDBJ databases">
        <authorList>
            <consortium name="Pathogen Informatics"/>
        </authorList>
    </citation>
    <scope>NUCLEOTIDE SEQUENCE [LARGE SCALE GENOMIC DNA]</scope>
    <source>
        <strain evidence="1 2">NCTC13098</strain>
    </source>
</reference>
<name>A0A3P8K096_RAOTE</name>
<evidence type="ECO:0000313" key="1">
    <source>
        <dbReference type="EMBL" id="VDR28797.1"/>
    </source>
</evidence>
<protein>
    <submittedName>
        <fullName evidence="1">Uncharacterized protein</fullName>
    </submittedName>
</protein>
<evidence type="ECO:0000313" key="2">
    <source>
        <dbReference type="Proteomes" id="UP000274346"/>
    </source>
</evidence>
<proteinExistence type="predicted"/>
<accession>A0A3P8K096</accession>
<dbReference type="KEGG" id="rtg:NCTC13098_05184"/>